<feature type="modified residue" description="4-aspartylphosphate" evidence="9">
    <location>
        <position position="749"/>
    </location>
</feature>
<dbReference type="Gene3D" id="1.10.287.130">
    <property type="match status" value="1"/>
</dbReference>
<feature type="transmembrane region" description="Helical" evidence="10">
    <location>
        <begin position="315"/>
        <end position="332"/>
    </location>
</feature>
<gene>
    <name evidence="13" type="ORF">BSK56_13260</name>
</gene>
<sequence length="1032" mass="114103">MLKYWQRILGSLLLVSLLPLLSVLHLFTGQQDMPVSRQGVMDLRAWDFRHDGVVKLNGEWELYRDALLTPGDFSQADPGGEGVTASTIIEVPEKWNRYLSDSGSPEARGYATYRLQAMIPYGEDVIYGLRTANIRTASKVFVNGQEIGSSGSPSASSSEGRQENYPYMGFAAVSGDKLEIIVQVANYSYSSGGIVLPVVIGYQADILKHREFALFVDGATLFGFFALSLFLLMFSRVKESRGITLNLGLFCTAAFVYVLTHGEKLISFALPGLPYEIVLKLQLASSTLVYFYLLRYVAHSVNYPMPPAVIKTSKVITVVLLLIAIFVPAYWFSYLEGLLLTWGSISLSFVLYSMVKGTKQNTQNMFFMMVSIESLSIVILCYLLTFTGLALSYVITSYEIILFGFFQAALMTRKYAASFLEVEQLSRRLLTLDGLKDDFMADTSQELRKPLQGIVNIAQTLAEGAAGALTPEQTGQLSMIVSTGRRLSALINDMSDFARLNHGDFFLRRQAVDLRRVASSVMEVTRHVSGNSRLVFKLNLPESLPLLETDEQRLSQILFNLLSNAVNNTPQGVITLSAEVKEEYVAILVADTGLGVAPERLRTIFDAYDPQGAAAQKTYRENGLGLSITQKLVELNGGRIEAESEPGQGSVFRFTMPILQKRTAFLDQDYLEITGWESAAALESPGEEPALPLEGECCYILVVDNDPVNLQVLANALQLEQHKVITAGSGPDAIIQMQNHPELDLIIMDWVMPEMPGLVLCKAIRERFVLSELPILVLTGSSRPEDIQAVFEAGANDYLSKPVELREFRARVKTLLDMRKSIRTSVQTEIAFLQAQIKPHFLYNALNAIISVCSDDPDKATDLLLDLSQYLRSSFDFQNRGQTVPIGKELELVRSYLALEKARFDERLNIELDVPEGLRELVPPLSIQPLVENAINHGLMRKMAGGTVNLSVKLLAGQLVVAVSDNGVGITPERIEQVLSDTHSEGGIGLRNIQRRLLKIYGTGLMIVSTPGRGTTISYTIPRGNPSIDRAK</sequence>
<evidence type="ECO:0000313" key="14">
    <source>
        <dbReference type="Proteomes" id="UP000187412"/>
    </source>
</evidence>
<evidence type="ECO:0000313" key="13">
    <source>
        <dbReference type="EMBL" id="OMD47514.1"/>
    </source>
</evidence>
<name>A0ABX3HAM4_PAEBO</name>
<dbReference type="SUPFAM" id="SSF52172">
    <property type="entry name" value="CheY-like"/>
    <property type="match status" value="1"/>
</dbReference>
<dbReference type="InterPro" id="IPR003661">
    <property type="entry name" value="HisK_dim/P_dom"/>
</dbReference>
<feature type="transmembrane region" description="Helical" evidence="10">
    <location>
        <begin position="338"/>
        <end position="355"/>
    </location>
</feature>
<dbReference type="SMART" id="SM00388">
    <property type="entry name" value="HisKA"/>
    <property type="match status" value="1"/>
</dbReference>
<dbReference type="PRINTS" id="PR00344">
    <property type="entry name" value="BCTRLSENSOR"/>
</dbReference>
<dbReference type="InterPro" id="IPR001789">
    <property type="entry name" value="Sig_transdc_resp-reg_receiver"/>
</dbReference>
<evidence type="ECO:0000256" key="1">
    <source>
        <dbReference type="ARBA" id="ARBA00000085"/>
    </source>
</evidence>
<dbReference type="Gene3D" id="2.60.120.260">
    <property type="entry name" value="Galactose-binding domain-like"/>
    <property type="match status" value="1"/>
</dbReference>
<dbReference type="Gene3D" id="3.40.50.2300">
    <property type="match status" value="1"/>
</dbReference>
<keyword evidence="4" id="KW-0808">Transferase</keyword>
<feature type="domain" description="Histidine kinase" evidence="11">
    <location>
        <begin position="927"/>
        <end position="1025"/>
    </location>
</feature>
<evidence type="ECO:0000259" key="11">
    <source>
        <dbReference type="PROSITE" id="PS50109"/>
    </source>
</evidence>
<dbReference type="PANTHER" id="PTHR43047">
    <property type="entry name" value="TWO-COMPONENT HISTIDINE PROTEIN KINASE"/>
    <property type="match status" value="1"/>
</dbReference>
<evidence type="ECO:0000256" key="3">
    <source>
        <dbReference type="ARBA" id="ARBA00022553"/>
    </source>
</evidence>
<dbReference type="EC" id="2.7.13.3" evidence="2"/>
<dbReference type="PROSITE" id="PS50110">
    <property type="entry name" value="RESPONSE_REGULATORY"/>
    <property type="match status" value="1"/>
</dbReference>
<feature type="domain" description="Histidine kinase" evidence="11">
    <location>
        <begin position="442"/>
        <end position="660"/>
    </location>
</feature>
<evidence type="ECO:0000256" key="7">
    <source>
        <dbReference type="ARBA" id="ARBA00022840"/>
    </source>
</evidence>
<accession>A0ABX3HAM4</accession>
<dbReference type="SUPFAM" id="SSF49785">
    <property type="entry name" value="Galactose-binding domain-like"/>
    <property type="match status" value="1"/>
</dbReference>
<dbReference type="PANTHER" id="PTHR43047:SF72">
    <property type="entry name" value="OSMOSENSING HISTIDINE PROTEIN KINASE SLN1"/>
    <property type="match status" value="1"/>
</dbReference>
<evidence type="ECO:0000256" key="5">
    <source>
        <dbReference type="ARBA" id="ARBA00022741"/>
    </source>
</evidence>
<dbReference type="InterPro" id="IPR010559">
    <property type="entry name" value="Sig_transdc_His_kin_internal"/>
</dbReference>
<dbReference type="CDD" id="cd00082">
    <property type="entry name" value="HisKA"/>
    <property type="match status" value="1"/>
</dbReference>
<dbReference type="SUPFAM" id="SSF47384">
    <property type="entry name" value="Homodimeric domain of signal transducing histidine kinase"/>
    <property type="match status" value="1"/>
</dbReference>
<comment type="catalytic activity">
    <reaction evidence="1">
        <text>ATP + protein L-histidine = ADP + protein N-phospho-L-histidine.</text>
        <dbReference type="EC" id="2.7.13.3"/>
    </reaction>
</comment>
<keyword evidence="10" id="KW-0472">Membrane</keyword>
<dbReference type="InterPro" id="IPR011006">
    <property type="entry name" value="CheY-like_superfamily"/>
</dbReference>
<keyword evidence="8" id="KW-0902">Two-component regulatory system</keyword>
<keyword evidence="6 13" id="KW-0418">Kinase</keyword>
<dbReference type="SUPFAM" id="SSF55874">
    <property type="entry name" value="ATPase domain of HSP90 chaperone/DNA topoisomerase II/histidine kinase"/>
    <property type="match status" value="2"/>
</dbReference>
<keyword evidence="10" id="KW-0812">Transmembrane</keyword>
<reference evidence="13 14" key="1">
    <citation type="submission" date="2016-10" db="EMBL/GenBank/DDBJ databases">
        <title>Paenibacillus species isolates.</title>
        <authorList>
            <person name="Beno S.M."/>
        </authorList>
    </citation>
    <scope>NUCLEOTIDE SEQUENCE [LARGE SCALE GENOMIC DNA]</scope>
    <source>
        <strain evidence="13 14">FSL H7-0744</strain>
    </source>
</reference>
<dbReference type="EMBL" id="MPTB01000015">
    <property type="protein sequence ID" value="OMD47514.1"/>
    <property type="molecule type" value="Genomic_DNA"/>
</dbReference>
<evidence type="ECO:0000256" key="2">
    <source>
        <dbReference type="ARBA" id="ARBA00012438"/>
    </source>
</evidence>
<keyword evidence="14" id="KW-1185">Reference proteome</keyword>
<proteinExistence type="predicted"/>
<keyword evidence="10" id="KW-1133">Transmembrane helix</keyword>
<dbReference type="Pfam" id="PF00512">
    <property type="entry name" value="HisKA"/>
    <property type="match status" value="1"/>
</dbReference>
<dbReference type="InterPro" id="IPR008979">
    <property type="entry name" value="Galactose-bd-like_sf"/>
</dbReference>
<dbReference type="InterPro" id="IPR003594">
    <property type="entry name" value="HATPase_dom"/>
</dbReference>
<evidence type="ECO:0000256" key="4">
    <source>
        <dbReference type="ARBA" id="ARBA00022679"/>
    </source>
</evidence>
<evidence type="ECO:0000256" key="6">
    <source>
        <dbReference type="ARBA" id="ARBA00022777"/>
    </source>
</evidence>
<evidence type="ECO:0000256" key="9">
    <source>
        <dbReference type="PROSITE-ProRule" id="PRU00169"/>
    </source>
</evidence>
<keyword evidence="7" id="KW-0067">ATP-binding</keyword>
<dbReference type="SMART" id="SM00387">
    <property type="entry name" value="HATPase_c"/>
    <property type="match status" value="2"/>
</dbReference>
<evidence type="ECO:0000259" key="12">
    <source>
        <dbReference type="PROSITE" id="PS50110"/>
    </source>
</evidence>
<dbReference type="GO" id="GO:0016301">
    <property type="term" value="F:kinase activity"/>
    <property type="evidence" value="ECO:0007669"/>
    <property type="project" value="UniProtKB-KW"/>
</dbReference>
<feature type="transmembrane region" description="Helical" evidence="10">
    <location>
        <begin position="212"/>
        <end position="234"/>
    </location>
</feature>
<dbReference type="InterPro" id="IPR036097">
    <property type="entry name" value="HisK_dim/P_sf"/>
</dbReference>
<organism evidence="13 14">
    <name type="scientific">Paenibacillus borealis</name>
    <dbReference type="NCBI Taxonomy" id="160799"/>
    <lineage>
        <taxon>Bacteria</taxon>
        <taxon>Bacillati</taxon>
        <taxon>Bacillota</taxon>
        <taxon>Bacilli</taxon>
        <taxon>Bacillales</taxon>
        <taxon>Paenibacillaceae</taxon>
        <taxon>Paenibacillus</taxon>
    </lineage>
</organism>
<keyword evidence="5" id="KW-0547">Nucleotide-binding</keyword>
<feature type="transmembrane region" description="Helical" evidence="10">
    <location>
        <begin position="243"/>
        <end position="260"/>
    </location>
</feature>
<dbReference type="Pfam" id="PF00072">
    <property type="entry name" value="Response_reg"/>
    <property type="match status" value="1"/>
</dbReference>
<dbReference type="SMART" id="SM00448">
    <property type="entry name" value="REC"/>
    <property type="match status" value="1"/>
</dbReference>
<dbReference type="InterPro" id="IPR036890">
    <property type="entry name" value="HATPase_C_sf"/>
</dbReference>
<keyword evidence="3 9" id="KW-0597">Phosphoprotein</keyword>
<dbReference type="PROSITE" id="PS50109">
    <property type="entry name" value="HIS_KIN"/>
    <property type="match status" value="2"/>
</dbReference>
<dbReference type="InterPro" id="IPR005467">
    <property type="entry name" value="His_kinase_dom"/>
</dbReference>
<dbReference type="InterPro" id="IPR004358">
    <property type="entry name" value="Sig_transdc_His_kin-like_C"/>
</dbReference>
<protein>
    <recommendedName>
        <fullName evidence="2">histidine kinase</fullName>
        <ecNumber evidence="2">2.7.13.3</ecNumber>
    </recommendedName>
</protein>
<evidence type="ECO:0000256" key="8">
    <source>
        <dbReference type="ARBA" id="ARBA00023012"/>
    </source>
</evidence>
<feature type="transmembrane region" description="Helical" evidence="10">
    <location>
        <begin position="272"/>
        <end position="294"/>
    </location>
</feature>
<dbReference type="Gene3D" id="3.30.565.10">
    <property type="entry name" value="Histidine kinase-like ATPase, C-terminal domain"/>
    <property type="match status" value="2"/>
</dbReference>
<evidence type="ECO:0000256" key="10">
    <source>
        <dbReference type="SAM" id="Phobius"/>
    </source>
</evidence>
<dbReference type="CDD" id="cd17546">
    <property type="entry name" value="REC_hyHK_CKI1_RcsC-like"/>
    <property type="match status" value="1"/>
</dbReference>
<dbReference type="Pfam" id="PF06580">
    <property type="entry name" value="His_kinase"/>
    <property type="match status" value="1"/>
</dbReference>
<feature type="domain" description="Response regulatory" evidence="12">
    <location>
        <begin position="699"/>
        <end position="816"/>
    </location>
</feature>
<dbReference type="Pfam" id="PF02518">
    <property type="entry name" value="HATPase_c"/>
    <property type="match status" value="2"/>
</dbReference>
<dbReference type="Proteomes" id="UP000187412">
    <property type="component" value="Unassembled WGS sequence"/>
</dbReference>
<dbReference type="RefSeq" id="WP_076110952.1">
    <property type="nucleotide sequence ID" value="NZ_MPTB01000015.1"/>
</dbReference>
<comment type="caution">
    <text evidence="13">The sequence shown here is derived from an EMBL/GenBank/DDBJ whole genome shotgun (WGS) entry which is preliminary data.</text>
</comment>